<evidence type="ECO:0000313" key="1">
    <source>
        <dbReference type="EMBL" id="WGO82784.1"/>
    </source>
</evidence>
<evidence type="ECO:0000313" key="2">
    <source>
        <dbReference type="Proteomes" id="UP001231859"/>
    </source>
</evidence>
<reference evidence="1 2" key="1">
    <citation type="submission" date="2023-04" db="EMBL/GenBank/DDBJ databases">
        <title>Genome dynamics across the evolutionary transition to endosymbiosis.</title>
        <authorList>
            <person name="Siozios S."/>
            <person name="Nadal-Jimenez P."/>
            <person name="Azagi T."/>
            <person name="Sprong H."/>
            <person name="Frost C.L."/>
            <person name="Parratt S.R."/>
            <person name="Taylor G."/>
            <person name="Brettell L."/>
            <person name="Lew K.C."/>
            <person name="Croft L."/>
            <person name="King K.C."/>
            <person name="Brockhurst M.A."/>
            <person name="Hypsa V."/>
            <person name="Novakova E."/>
            <person name="Darby A.C."/>
            <person name="Hurst G.D.D."/>
        </authorList>
    </citation>
    <scope>NUCLEOTIDE SEQUENCE [LARGE SCALE GENOMIC DNA]</scope>
    <source>
        <strain evidence="2">aApi_AU</strain>
    </source>
</reference>
<dbReference type="Proteomes" id="UP001231859">
    <property type="component" value="Chromosome"/>
</dbReference>
<name>A0ABY8P0N8_9GAMM</name>
<organism evidence="1 2">
    <name type="scientific">Arsenophonus apicola</name>
    <dbReference type="NCBI Taxonomy" id="2879119"/>
    <lineage>
        <taxon>Bacteria</taxon>
        <taxon>Pseudomonadati</taxon>
        <taxon>Pseudomonadota</taxon>
        <taxon>Gammaproteobacteria</taxon>
        <taxon>Enterobacterales</taxon>
        <taxon>Morganellaceae</taxon>
        <taxon>Arsenophonus</taxon>
    </lineage>
</organism>
<protein>
    <submittedName>
        <fullName evidence="1">Uncharacterized protein</fullName>
    </submittedName>
</protein>
<gene>
    <name evidence="1" type="ORF">QG404_10430</name>
</gene>
<accession>A0ABY8P0N8</accession>
<keyword evidence="2" id="KW-1185">Reference proteome</keyword>
<sequence length="216" mass="23592">MLSSLESASVKNIESSVASNHHLDPVKVEIDKKIENKFVLVFSGFSAMGYQDIEKLQEYITKEIKQHIDEQGIHNLLIVAGATPDGIGCVYDIAKNLGVCTLGIVSQQAPTNSLAKNCQSVIQIKDLDNSWKVLDDSGNSYMVYAASKNGCFLAFGGGSVTLSELEEAVGKGIEIKIFSNFLPDPIKLEEKLAQGKTKAEICPIQSKYTEGVWYKK</sequence>
<proteinExistence type="predicted"/>
<dbReference type="EMBL" id="CP123759">
    <property type="protein sequence ID" value="WGO82784.1"/>
    <property type="molecule type" value="Genomic_DNA"/>
</dbReference>
<dbReference type="RefSeq" id="WP_280937481.1">
    <property type="nucleotide sequence ID" value="NZ_CP123759.1"/>
</dbReference>